<dbReference type="RefSeq" id="WP_112285150.1">
    <property type="nucleotide sequence ID" value="NZ_MASW01000007.1"/>
</dbReference>
<organism evidence="3 4">
    <name type="scientific">Prauserella muralis</name>
    <dbReference type="NCBI Taxonomy" id="588067"/>
    <lineage>
        <taxon>Bacteria</taxon>
        <taxon>Bacillati</taxon>
        <taxon>Actinomycetota</taxon>
        <taxon>Actinomycetes</taxon>
        <taxon>Pseudonocardiales</taxon>
        <taxon>Pseudonocardiaceae</taxon>
        <taxon>Prauserella</taxon>
    </lineage>
</organism>
<feature type="transmembrane region" description="Helical" evidence="2">
    <location>
        <begin position="272"/>
        <end position="289"/>
    </location>
</feature>
<keyword evidence="2" id="KW-0472">Membrane</keyword>
<comment type="caution">
    <text evidence="3">The sequence shown here is derived from an EMBL/GenBank/DDBJ whole genome shotgun (WGS) entry which is preliminary data.</text>
</comment>
<dbReference type="OrthoDB" id="5846312at2"/>
<evidence type="ECO:0000256" key="2">
    <source>
        <dbReference type="SAM" id="Phobius"/>
    </source>
</evidence>
<feature type="transmembrane region" description="Helical" evidence="2">
    <location>
        <begin position="301"/>
        <end position="324"/>
    </location>
</feature>
<reference evidence="3 4" key="1">
    <citation type="submission" date="2016-07" db="EMBL/GenBank/DDBJ databases">
        <title>Draft genome sequence of Prauserella muralis DSM 45305, isolated from a mould-covered wall in an indoor environment.</title>
        <authorList>
            <person name="Ruckert C."/>
            <person name="Albersmeier A."/>
            <person name="Jiang C.-L."/>
            <person name="Jiang Y."/>
            <person name="Kalinowski J."/>
            <person name="Schneider O."/>
            <person name="Winkler A."/>
            <person name="Zotchev S.B."/>
        </authorList>
    </citation>
    <scope>NUCLEOTIDE SEQUENCE [LARGE SCALE GENOMIC DNA]</scope>
    <source>
        <strain evidence="3 4">DSM 45305</strain>
    </source>
</reference>
<feature type="transmembrane region" description="Helical" evidence="2">
    <location>
        <begin position="245"/>
        <end position="266"/>
    </location>
</feature>
<dbReference type="Pfam" id="PF07907">
    <property type="entry name" value="YibE_F"/>
    <property type="match status" value="1"/>
</dbReference>
<feature type="transmembrane region" description="Helical" evidence="2">
    <location>
        <begin position="95"/>
        <end position="117"/>
    </location>
</feature>
<proteinExistence type="predicted"/>
<feature type="transmembrane region" description="Helical" evidence="2">
    <location>
        <begin position="221"/>
        <end position="238"/>
    </location>
</feature>
<keyword evidence="2" id="KW-1133">Transmembrane helix</keyword>
<dbReference type="InterPro" id="IPR012507">
    <property type="entry name" value="YibE_F"/>
</dbReference>
<gene>
    <name evidence="3" type="ORF">BAY60_31025</name>
</gene>
<dbReference type="PANTHER" id="PTHR41771">
    <property type="entry name" value="MEMBRANE PROTEIN-RELATED"/>
    <property type="match status" value="1"/>
</dbReference>
<evidence type="ECO:0000256" key="1">
    <source>
        <dbReference type="SAM" id="MobiDB-lite"/>
    </source>
</evidence>
<name>A0A2V4AK55_9PSEU</name>
<dbReference type="AlphaFoldDB" id="A0A2V4AK55"/>
<feature type="compositionally biased region" description="Acidic residues" evidence="1">
    <location>
        <begin position="1"/>
        <end position="10"/>
    </location>
</feature>
<feature type="transmembrane region" description="Helical" evidence="2">
    <location>
        <begin position="443"/>
        <end position="465"/>
    </location>
</feature>
<dbReference type="Proteomes" id="UP000249915">
    <property type="component" value="Unassembled WGS sequence"/>
</dbReference>
<protein>
    <submittedName>
        <fullName evidence="3">YibE/F</fullName>
    </submittedName>
</protein>
<accession>A0A2V4AK55</accession>
<evidence type="ECO:0000313" key="4">
    <source>
        <dbReference type="Proteomes" id="UP000249915"/>
    </source>
</evidence>
<feature type="transmembrane region" description="Helical" evidence="2">
    <location>
        <begin position="406"/>
        <end position="431"/>
    </location>
</feature>
<sequence>MPRDIADDDTGPIRRVPAPASGQRSTPRRRRAAEPAHRATPTARAGRQDDTAQRPARGRTRPPAEPSAEHTPGHGHGHGHGHEPAPPASRRVRRLLITLLAPLALLAVAGVVVLYPWGEATPTGRNSVGVPVDGEVTAVSSGPCLAPGQVQIGEPPPDGQQCLTVDVRMTDGEAQGRTITKVLPVEPSTPRFAVGDEVVLAYTGAAPDDAGSYQIQDFQRGLPLLALAALFAGAVLLLGRWRGLAALGALVLSFAVIALFVLPAILAGQNPLLVAIAGSGLVMFVALYLTHGVSARTSVAVLGTLVSLTLIGVISAVFSATATLTGLDEDTSSLIATLGHGIDARGLLLAGVVIGALGVLDDVTVTQASAVWELRRANPSLGWRQLYGAGLRIGRDHVGSAVNTLVLAYAGAALPVLLISSLSGVGLGSILGSQDIAQEIVRTLAGSVGIVAAVPVTTLLAALIASREDFPAESLRHTSHNSSP</sequence>
<feature type="region of interest" description="Disordered" evidence="1">
    <location>
        <begin position="1"/>
        <end position="87"/>
    </location>
</feature>
<dbReference type="PANTHER" id="PTHR41771:SF1">
    <property type="entry name" value="MEMBRANE PROTEIN"/>
    <property type="match status" value="1"/>
</dbReference>
<evidence type="ECO:0000313" key="3">
    <source>
        <dbReference type="EMBL" id="PXY19223.1"/>
    </source>
</evidence>
<keyword evidence="2" id="KW-0812">Transmembrane</keyword>
<keyword evidence="4" id="KW-1185">Reference proteome</keyword>
<dbReference type="EMBL" id="MASW01000007">
    <property type="protein sequence ID" value="PXY19223.1"/>
    <property type="molecule type" value="Genomic_DNA"/>
</dbReference>